<proteinExistence type="predicted"/>
<dbReference type="AlphaFoldDB" id="X0UEP4"/>
<organism evidence="1">
    <name type="scientific">marine sediment metagenome</name>
    <dbReference type="NCBI Taxonomy" id="412755"/>
    <lineage>
        <taxon>unclassified sequences</taxon>
        <taxon>metagenomes</taxon>
        <taxon>ecological metagenomes</taxon>
    </lineage>
</organism>
<accession>X0UEP4</accession>
<evidence type="ECO:0000313" key="1">
    <source>
        <dbReference type="EMBL" id="GAG04055.1"/>
    </source>
</evidence>
<protein>
    <submittedName>
        <fullName evidence="1">Uncharacterized protein</fullName>
    </submittedName>
</protein>
<reference evidence="1" key="1">
    <citation type="journal article" date="2014" name="Front. Microbiol.">
        <title>High frequency of phylogenetically diverse reductive dehalogenase-homologous genes in deep subseafloor sedimentary metagenomes.</title>
        <authorList>
            <person name="Kawai M."/>
            <person name="Futagami T."/>
            <person name="Toyoda A."/>
            <person name="Takaki Y."/>
            <person name="Nishi S."/>
            <person name="Hori S."/>
            <person name="Arai W."/>
            <person name="Tsubouchi T."/>
            <person name="Morono Y."/>
            <person name="Uchiyama I."/>
            <person name="Ito T."/>
            <person name="Fujiyama A."/>
            <person name="Inagaki F."/>
            <person name="Takami H."/>
        </authorList>
    </citation>
    <scope>NUCLEOTIDE SEQUENCE</scope>
    <source>
        <strain evidence="1">Expedition CK06-06</strain>
    </source>
</reference>
<feature type="non-terminal residue" evidence="1">
    <location>
        <position position="1"/>
    </location>
</feature>
<sequence length="74" mass="8691">PDAAYDFFSTSECFKVFEGNLPKNHKDILPSEKWVGPFRLYVPKIGNRIIYVFGKVGEYEQAQDDFLQLFKNRK</sequence>
<gene>
    <name evidence="1" type="ORF">S01H1_34489</name>
</gene>
<name>X0UEP4_9ZZZZ</name>
<dbReference type="EMBL" id="BARS01021476">
    <property type="protein sequence ID" value="GAG04055.1"/>
    <property type="molecule type" value="Genomic_DNA"/>
</dbReference>
<comment type="caution">
    <text evidence="1">The sequence shown here is derived from an EMBL/GenBank/DDBJ whole genome shotgun (WGS) entry which is preliminary data.</text>
</comment>